<feature type="transmembrane region" description="Helical" evidence="1">
    <location>
        <begin position="192"/>
        <end position="216"/>
    </location>
</feature>
<gene>
    <name evidence="2" type="ORF">IB75_11870</name>
</gene>
<protein>
    <submittedName>
        <fullName evidence="2">Metal-dependent hydrolase</fullName>
    </submittedName>
</protein>
<keyword evidence="1" id="KW-1133">Transmembrane helix</keyword>
<comment type="caution">
    <text evidence="2">The sequence shown here is derived from an EMBL/GenBank/DDBJ whole genome shotgun (WGS) entry which is preliminary data.</text>
</comment>
<dbReference type="HOGENOM" id="CLU_076328_0_0_6"/>
<dbReference type="InterPro" id="IPR007404">
    <property type="entry name" value="YdjM-like"/>
</dbReference>
<evidence type="ECO:0000256" key="1">
    <source>
        <dbReference type="SAM" id="Phobius"/>
    </source>
</evidence>
<feature type="transmembrane region" description="Helical" evidence="1">
    <location>
        <begin position="59"/>
        <end position="80"/>
    </location>
</feature>
<feature type="transmembrane region" description="Helical" evidence="1">
    <location>
        <begin position="141"/>
        <end position="159"/>
    </location>
</feature>
<keyword evidence="1" id="KW-0812">Transmembrane</keyword>
<sequence>MADFNTHIVGAAAVSGTGTTVLMMADTFPSQALAGFFILGVIGGILPDIDSESSVPIRWAFNGLGIITGFFLVLYFGAHYSLVELVLLWGASFVFIRYAVFSLFTQLTVHRGLIHSIPAALFFSLGTVVLAVRVFEVGVLTAWLCGTFVCLGFLTHLTLDELYSVDLKGVRIKRSFGTALSLGSFRTPLKTALLYLLTGTLYYLAPPADSFLAFVFNPRLHRLLLERLLPTVEWFSVSAIDLF</sequence>
<keyword evidence="1" id="KW-0472">Membrane</keyword>
<feature type="transmembrane region" description="Helical" evidence="1">
    <location>
        <begin position="117"/>
        <end position="135"/>
    </location>
</feature>
<keyword evidence="2" id="KW-0378">Hydrolase</keyword>
<feature type="transmembrane region" description="Helical" evidence="1">
    <location>
        <begin position="28"/>
        <end position="47"/>
    </location>
</feature>
<dbReference type="Proteomes" id="UP000028839">
    <property type="component" value="Unassembled WGS sequence"/>
</dbReference>
<dbReference type="Pfam" id="PF04307">
    <property type="entry name" value="YdjM"/>
    <property type="match status" value="1"/>
</dbReference>
<name>A0A0E2Z5T3_9GAMM</name>
<accession>A0A0E2Z5T3</accession>
<dbReference type="GO" id="GO:0016787">
    <property type="term" value="F:hydrolase activity"/>
    <property type="evidence" value="ECO:0007669"/>
    <property type="project" value="UniProtKB-KW"/>
</dbReference>
<dbReference type="OrthoDB" id="5295350at2"/>
<feature type="transmembrane region" description="Helical" evidence="1">
    <location>
        <begin position="86"/>
        <end position="105"/>
    </location>
</feature>
<dbReference type="EMBL" id="JPGN01000071">
    <property type="protein sequence ID" value="KFI18870.1"/>
    <property type="molecule type" value="Genomic_DNA"/>
</dbReference>
<dbReference type="AlphaFoldDB" id="A0A0E2Z5T3"/>
<reference evidence="2 3" key="1">
    <citation type="submission" date="2014-07" db="EMBL/GenBank/DDBJ databases">
        <title>Comparative analysis of Nitrosococcus oceani genome inventories of strains from Pacific and Atlantic gyres.</title>
        <authorList>
            <person name="Lim C.K."/>
            <person name="Wang L."/>
            <person name="Sayavedra-Soto L.A."/>
            <person name="Klotz M.G."/>
        </authorList>
    </citation>
    <scope>NUCLEOTIDE SEQUENCE [LARGE SCALE GENOMIC DNA]</scope>
    <source>
        <strain evidence="2 3">C-27</strain>
    </source>
</reference>
<proteinExistence type="predicted"/>
<evidence type="ECO:0000313" key="2">
    <source>
        <dbReference type="EMBL" id="KFI18870.1"/>
    </source>
</evidence>
<organism evidence="2 3">
    <name type="scientific">Nitrosococcus oceani C-27</name>
    <dbReference type="NCBI Taxonomy" id="314279"/>
    <lineage>
        <taxon>Bacteria</taxon>
        <taxon>Pseudomonadati</taxon>
        <taxon>Pseudomonadota</taxon>
        <taxon>Gammaproteobacteria</taxon>
        <taxon>Chromatiales</taxon>
        <taxon>Chromatiaceae</taxon>
        <taxon>Nitrosococcus</taxon>
    </lineage>
</organism>
<evidence type="ECO:0000313" key="3">
    <source>
        <dbReference type="Proteomes" id="UP000028839"/>
    </source>
</evidence>